<dbReference type="HAMAP" id="MF_01966">
    <property type="entry name" value="NADHX_epimerase"/>
    <property type="match status" value="1"/>
</dbReference>
<dbReference type="AlphaFoldDB" id="A0A381WUU8"/>
<dbReference type="InterPro" id="IPR017953">
    <property type="entry name" value="Carbohydrate_kinase_pred_CS"/>
</dbReference>
<dbReference type="Pfam" id="PF03853">
    <property type="entry name" value="YjeF_N"/>
    <property type="match status" value="1"/>
</dbReference>
<dbReference type="SUPFAM" id="SSF53613">
    <property type="entry name" value="Ribokinase-like"/>
    <property type="match status" value="1"/>
</dbReference>
<evidence type="ECO:0000256" key="2">
    <source>
        <dbReference type="ARBA" id="ARBA00006001"/>
    </source>
</evidence>
<dbReference type="GO" id="GO:0110051">
    <property type="term" value="P:metabolite repair"/>
    <property type="evidence" value="ECO:0007669"/>
    <property type="project" value="TreeGrafter"/>
</dbReference>
<evidence type="ECO:0000256" key="8">
    <source>
        <dbReference type="ARBA" id="ARBA00023027"/>
    </source>
</evidence>
<feature type="domain" description="YjeF N-terminal" evidence="15">
    <location>
        <begin position="6"/>
        <end position="211"/>
    </location>
</feature>
<accession>A0A381WUU8</accession>
<dbReference type="GO" id="GO:0052856">
    <property type="term" value="F:NAD(P)HX epimerase activity"/>
    <property type="evidence" value="ECO:0007669"/>
    <property type="project" value="TreeGrafter"/>
</dbReference>
<evidence type="ECO:0000259" key="14">
    <source>
        <dbReference type="PROSITE" id="PS51383"/>
    </source>
</evidence>
<evidence type="ECO:0000259" key="15">
    <source>
        <dbReference type="PROSITE" id="PS51385"/>
    </source>
</evidence>
<dbReference type="InterPro" id="IPR036652">
    <property type="entry name" value="YjeF_N_dom_sf"/>
</dbReference>
<dbReference type="InterPro" id="IPR029056">
    <property type="entry name" value="Ribokinase-like"/>
</dbReference>
<comment type="catalytic activity">
    <reaction evidence="13">
        <text>(6S)-NADPHX + ADP = AMP + phosphate + NADPH + H(+)</text>
        <dbReference type="Rhea" id="RHEA:32235"/>
        <dbReference type="ChEBI" id="CHEBI:15378"/>
        <dbReference type="ChEBI" id="CHEBI:43474"/>
        <dbReference type="ChEBI" id="CHEBI:57783"/>
        <dbReference type="ChEBI" id="CHEBI:64076"/>
        <dbReference type="ChEBI" id="CHEBI:456215"/>
        <dbReference type="ChEBI" id="CHEBI:456216"/>
        <dbReference type="EC" id="4.2.1.136"/>
    </reaction>
</comment>
<dbReference type="Gene3D" id="3.40.50.10260">
    <property type="entry name" value="YjeF N-terminal domain"/>
    <property type="match status" value="1"/>
</dbReference>
<feature type="non-terminal residue" evidence="16">
    <location>
        <position position="1"/>
    </location>
</feature>
<evidence type="ECO:0000256" key="7">
    <source>
        <dbReference type="ARBA" id="ARBA00022857"/>
    </source>
</evidence>
<protein>
    <recommendedName>
        <fullName evidence="4">ADP-dependent NAD(P)H-hydrate dehydratase</fullName>
        <ecNumber evidence="4">4.2.1.136</ecNumber>
    </recommendedName>
    <alternativeName>
        <fullName evidence="11">Nicotinamide nucleotide repair protein</fullName>
    </alternativeName>
</protein>
<keyword evidence="8" id="KW-0520">NAD</keyword>
<keyword evidence="7" id="KW-0521">NADP</keyword>
<dbReference type="NCBIfam" id="TIGR00197">
    <property type="entry name" value="yjeF_nterm"/>
    <property type="match status" value="1"/>
</dbReference>
<evidence type="ECO:0000256" key="13">
    <source>
        <dbReference type="ARBA" id="ARBA00049209"/>
    </source>
</evidence>
<gene>
    <name evidence="16" type="ORF">METZ01_LOCUS108986</name>
</gene>
<keyword evidence="6" id="KW-0067">ATP-binding</keyword>
<evidence type="ECO:0000256" key="4">
    <source>
        <dbReference type="ARBA" id="ARBA00013129"/>
    </source>
</evidence>
<dbReference type="EC" id="4.2.1.136" evidence="4"/>
<keyword evidence="5" id="KW-0547">Nucleotide-binding</keyword>
<dbReference type="InterPro" id="IPR000631">
    <property type="entry name" value="CARKD"/>
</dbReference>
<feature type="domain" description="YjeF C-terminal" evidence="14">
    <location>
        <begin position="222"/>
        <end position="375"/>
    </location>
</feature>
<evidence type="ECO:0000256" key="10">
    <source>
        <dbReference type="ARBA" id="ARBA00025153"/>
    </source>
</evidence>
<evidence type="ECO:0000256" key="6">
    <source>
        <dbReference type="ARBA" id="ARBA00022840"/>
    </source>
</evidence>
<comment type="cofactor">
    <cofactor evidence="1">
        <name>K(+)</name>
        <dbReference type="ChEBI" id="CHEBI:29103"/>
    </cofactor>
</comment>
<dbReference type="SUPFAM" id="SSF64153">
    <property type="entry name" value="YjeF N-terminal domain-like"/>
    <property type="match status" value="1"/>
</dbReference>
<evidence type="ECO:0000256" key="5">
    <source>
        <dbReference type="ARBA" id="ARBA00022741"/>
    </source>
</evidence>
<comment type="similarity">
    <text evidence="2">In the N-terminal section; belongs to the NnrE/AIBP family.</text>
</comment>
<organism evidence="16">
    <name type="scientific">marine metagenome</name>
    <dbReference type="NCBI Taxonomy" id="408172"/>
    <lineage>
        <taxon>unclassified sequences</taxon>
        <taxon>metagenomes</taxon>
        <taxon>ecological metagenomes</taxon>
    </lineage>
</organism>
<evidence type="ECO:0000256" key="3">
    <source>
        <dbReference type="ARBA" id="ARBA00009524"/>
    </source>
</evidence>
<evidence type="ECO:0000256" key="1">
    <source>
        <dbReference type="ARBA" id="ARBA00001958"/>
    </source>
</evidence>
<dbReference type="PROSITE" id="PS51383">
    <property type="entry name" value="YJEF_C_3"/>
    <property type="match status" value="1"/>
</dbReference>
<name>A0A381WUU8_9ZZZZ</name>
<dbReference type="PANTHER" id="PTHR12592:SF0">
    <property type="entry name" value="ATP-DEPENDENT (S)-NAD(P)H-HYDRATE DEHYDRATASE"/>
    <property type="match status" value="1"/>
</dbReference>
<evidence type="ECO:0000313" key="16">
    <source>
        <dbReference type="EMBL" id="SVA56132.1"/>
    </source>
</evidence>
<dbReference type="Pfam" id="PF01256">
    <property type="entry name" value="Carb_kinase"/>
    <property type="match status" value="1"/>
</dbReference>
<dbReference type="EMBL" id="UINC01012915">
    <property type="protein sequence ID" value="SVA56132.1"/>
    <property type="molecule type" value="Genomic_DNA"/>
</dbReference>
<dbReference type="GO" id="GO:0052855">
    <property type="term" value="F:ADP-dependent NAD(P)H-hydrate dehydratase activity"/>
    <property type="evidence" value="ECO:0007669"/>
    <property type="project" value="UniProtKB-EC"/>
</dbReference>
<proteinExistence type="inferred from homology"/>
<dbReference type="InterPro" id="IPR004443">
    <property type="entry name" value="YjeF_N_dom"/>
</dbReference>
<evidence type="ECO:0000256" key="12">
    <source>
        <dbReference type="ARBA" id="ARBA00048238"/>
    </source>
</evidence>
<comment type="catalytic activity">
    <reaction evidence="12">
        <text>(6S)-NADHX + ADP = AMP + phosphate + NADH + H(+)</text>
        <dbReference type="Rhea" id="RHEA:32223"/>
        <dbReference type="ChEBI" id="CHEBI:15378"/>
        <dbReference type="ChEBI" id="CHEBI:43474"/>
        <dbReference type="ChEBI" id="CHEBI:57945"/>
        <dbReference type="ChEBI" id="CHEBI:64074"/>
        <dbReference type="ChEBI" id="CHEBI:456215"/>
        <dbReference type="ChEBI" id="CHEBI:456216"/>
        <dbReference type="EC" id="4.2.1.136"/>
    </reaction>
</comment>
<keyword evidence="9" id="KW-0456">Lyase</keyword>
<comment type="function">
    <text evidence="10">Bifunctional enzyme that catalyzes the epimerization of the S- and R-forms of NAD(P)HX and the dehydration of the S-form of NAD(P)HX at the expense of ADP, which is converted to AMP. This allows the repair of both epimers of NAD(P)HX, a damaged form of NAD(P)H that is a result of enzymatic or heat-dependent hydration.</text>
</comment>
<dbReference type="PROSITE" id="PS51385">
    <property type="entry name" value="YJEF_N"/>
    <property type="match status" value="1"/>
</dbReference>
<evidence type="ECO:0000256" key="9">
    <source>
        <dbReference type="ARBA" id="ARBA00023239"/>
    </source>
</evidence>
<sequence length="375" mass="40594">LTPGQTRELDRISMAELDIPGKRLMGNAGRRVAEKALEMTSDIHDPAIFILCGKGNNGGDGFAAAVILNEQNYQIQIHSIPDKKEIKNDSLHYYLKCEGLGIPVTFGSHIPEFKKPDLVIDGLLGTGFKGELRKDLIPYVDWINETVSKILSIDIPSGLDGNSGTLHLRAVKADATMTFGGCKTGMVFRNGPDHSGNVTVGEIGFPELDELDLPGLEWTLYSSEQSKEFFHKPAIDAHKYSSGKVLVIAGSRGMTGAAMLATFGALRCGAGLTITTAPSSLNEIYERSIIEGMTLSLEDGNSGVLSGDHFDPIMEKVDWADSVVLGPGLGRELETQELIRQLVQSINKPLILDADGLFPFSGKLEKLNAREFPLL</sequence>
<evidence type="ECO:0000256" key="11">
    <source>
        <dbReference type="ARBA" id="ARBA00032624"/>
    </source>
</evidence>
<dbReference type="PANTHER" id="PTHR12592">
    <property type="entry name" value="ATP-DEPENDENT (S)-NAD(P)H-HYDRATE DEHYDRATASE FAMILY MEMBER"/>
    <property type="match status" value="1"/>
</dbReference>
<feature type="non-terminal residue" evidence="16">
    <location>
        <position position="375"/>
    </location>
</feature>
<comment type="similarity">
    <text evidence="3">In the C-terminal section; belongs to the NnrD/CARKD family.</text>
</comment>
<reference evidence="16" key="1">
    <citation type="submission" date="2018-05" db="EMBL/GenBank/DDBJ databases">
        <authorList>
            <person name="Lanie J.A."/>
            <person name="Ng W.-L."/>
            <person name="Kazmierczak K.M."/>
            <person name="Andrzejewski T.M."/>
            <person name="Davidsen T.M."/>
            <person name="Wayne K.J."/>
            <person name="Tettelin H."/>
            <person name="Glass J.I."/>
            <person name="Rusch D."/>
            <person name="Podicherti R."/>
            <person name="Tsui H.-C.T."/>
            <person name="Winkler M.E."/>
        </authorList>
    </citation>
    <scope>NUCLEOTIDE SEQUENCE</scope>
</reference>
<dbReference type="CDD" id="cd01171">
    <property type="entry name" value="YXKO-related"/>
    <property type="match status" value="1"/>
</dbReference>
<dbReference type="Gene3D" id="3.40.1190.20">
    <property type="match status" value="1"/>
</dbReference>
<dbReference type="PROSITE" id="PS01049">
    <property type="entry name" value="YJEF_C_1"/>
    <property type="match status" value="1"/>
</dbReference>
<dbReference type="GO" id="GO:0005524">
    <property type="term" value="F:ATP binding"/>
    <property type="evidence" value="ECO:0007669"/>
    <property type="project" value="UniProtKB-KW"/>
</dbReference>